<evidence type="ECO:0000313" key="1">
    <source>
        <dbReference type="EMBL" id="KAB7495898.1"/>
    </source>
</evidence>
<evidence type="ECO:0000313" key="2">
    <source>
        <dbReference type="Proteomes" id="UP000326759"/>
    </source>
</evidence>
<name>A0A5N5SQ59_9CRUS</name>
<dbReference type="EMBL" id="SEYY01022004">
    <property type="protein sequence ID" value="KAB7495898.1"/>
    <property type="molecule type" value="Genomic_DNA"/>
</dbReference>
<sequence length="171" mass="19483">MPQKIRKENFGEEKQIQNTAIPKVQGMKILTRTQERRTGVMKSSKATGEYDLIPARLKSVQKETKKKLKTPPLCRRLSSSDRNILNVRPRTAIVSMPIRSSSVTKKPELPPKERVTFSDDDIATVGTAHKLELRSSRREPRMKSYSTDHFSTDPSLCHRCAQPIKQRGILT</sequence>
<comment type="caution">
    <text evidence="1">The sequence shown here is derived from an EMBL/GenBank/DDBJ whole genome shotgun (WGS) entry which is preliminary data.</text>
</comment>
<accession>A0A5N5SQ59</accession>
<proteinExistence type="predicted"/>
<keyword evidence="2" id="KW-1185">Reference proteome</keyword>
<organism evidence="1 2">
    <name type="scientific">Armadillidium nasatum</name>
    <dbReference type="NCBI Taxonomy" id="96803"/>
    <lineage>
        <taxon>Eukaryota</taxon>
        <taxon>Metazoa</taxon>
        <taxon>Ecdysozoa</taxon>
        <taxon>Arthropoda</taxon>
        <taxon>Crustacea</taxon>
        <taxon>Multicrustacea</taxon>
        <taxon>Malacostraca</taxon>
        <taxon>Eumalacostraca</taxon>
        <taxon>Peracarida</taxon>
        <taxon>Isopoda</taxon>
        <taxon>Oniscidea</taxon>
        <taxon>Crinocheta</taxon>
        <taxon>Armadillidiidae</taxon>
        <taxon>Armadillidium</taxon>
    </lineage>
</organism>
<dbReference type="Proteomes" id="UP000326759">
    <property type="component" value="Unassembled WGS sequence"/>
</dbReference>
<reference evidence="1 2" key="1">
    <citation type="journal article" date="2019" name="PLoS Biol.">
        <title>Sex chromosomes control vertical transmission of feminizing Wolbachia symbionts in an isopod.</title>
        <authorList>
            <person name="Becking T."/>
            <person name="Chebbi M.A."/>
            <person name="Giraud I."/>
            <person name="Moumen B."/>
            <person name="Laverre T."/>
            <person name="Caubet Y."/>
            <person name="Peccoud J."/>
            <person name="Gilbert C."/>
            <person name="Cordaux R."/>
        </authorList>
    </citation>
    <scope>NUCLEOTIDE SEQUENCE [LARGE SCALE GENOMIC DNA]</scope>
    <source>
        <strain evidence="1">ANa2</strain>
        <tissue evidence="1">Whole body excluding digestive tract and cuticle</tissue>
    </source>
</reference>
<gene>
    <name evidence="1" type="ORF">Anas_05622</name>
</gene>
<dbReference type="AlphaFoldDB" id="A0A5N5SQ59"/>
<protein>
    <submittedName>
        <fullName evidence="1">Uncharacterized protein</fullName>
    </submittedName>
</protein>